<dbReference type="InterPro" id="IPR041065">
    <property type="entry name" value="GNAT-like"/>
</dbReference>
<evidence type="ECO:0000259" key="1">
    <source>
        <dbReference type="Pfam" id="PF18407"/>
    </source>
</evidence>
<evidence type="ECO:0000313" key="2">
    <source>
        <dbReference type="EMBL" id="MBO4210462.1"/>
    </source>
</evidence>
<organism evidence="2 3">
    <name type="scientific">Micromonospora echinofusca</name>
    <dbReference type="NCBI Taxonomy" id="47858"/>
    <lineage>
        <taxon>Bacteria</taxon>
        <taxon>Bacillati</taxon>
        <taxon>Actinomycetota</taxon>
        <taxon>Actinomycetes</taxon>
        <taxon>Micromonosporales</taxon>
        <taxon>Micromonosporaceae</taxon>
        <taxon>Micromonospora</taxon>
    </lineage>
</organism>
<dbReference type="Pfam" id="PF18407">
    <property type="entry name" value="GNAT_like"/>
    <property type="match status" value="1"/>
</dbReference>
<reference evidence="2 3" key="1">
    <citation type="submission" date="2019-12" db="EMBL/GenBank/DDBJ databases">
        <title>Whole genome sequencing of endophytic Actinobacterium Micromonospora sp. MPMI6T.</title>
        <authorList>
            <person name="Evv R."/>
            <person name="Podile A.R."/>
        </authorList>
    </citation>
    <scope>NUCLEOTIDE SEQUENCE [LARGE SCALE GENOMIC DNA]</scope>
    <source>
        <strain evidence="2 3">MPMI6</strain>
    </source>
</reference>
<evidence type="ECO:0000313" key="3">
    <source>
        <dbReference type="Proteomes" id="UP000823521"/>
    </source>
</evidence>
<dbReference type="GO" id="GO:0016787">
    <property type="term" value="F:hydrolase activity"/>
    <property type="evidence" value="ECO:0007669"/>
    <property type="project" value="UniProtKB-KW"/>
</dbReference>
<proteinExistence type="predicted"/>
<dbReference type="EMBL" id="WVUH01000489">
    <property type="protein sequence ID" value="MBO4210462.1"/>
    <property type="molecule type" value="Genomic_DNA"/>
</dbReference>
<dbReference type="Pfam" id="PF13344">
    <property type="entry name" value="Hydrolase_6"/>
    <property type="match status" value="1"/>
</dbReference>
<dbReference type="Gene3D" id="3.40.50.1000">
    <property type="entry name" value="HAD superfamily/HAD-like"/>
    <property type="match status" value="2"/>
</dbReference>
<sequence>MNDTAPGGLVDRYDLVVFDLDGVIYLIDQPIPGAVDAVSRLRQRGRRIAYATNNASRRSGEVADLLTGMGVPATPDEVLTSAAAAAEVLADRLPAGAAVLVVGADALRAEVRAAGLRPVARADDEPAAVVQGYGPQVGWADLAEASLAVRAGAYWVATNTDRTLPSARGPLPGNGALVAALATALGRQPDLVVGKPEPALFRTAGHRTGAIRPLVVGDRLDTDIAGAVGAGLDSLLVLTGVSGVADLLDAPATMRPTYVAFDLAGLTDPAQVVAVPDGKRAGDGAAPTGWTVTRDGAVIRLSGAGDPLAALALLCDAAWSGGSVSTVTADSDNAREALHRLQLAG</sequence>
<name>A0ABS3W0Z7_MICEH</name>
<dbReference type="PANTHER" id="PTHR19288">
    <property type="entry name" value="4-NITROPHENYLPHOSPHATASE-RELATED"/>
    <property type="match status" value="1"/>
</dbReference>
<keyword evidence="3" id="KW-1185">Reference proteome</keyword>
<accession>A0ABS3W0Z7</accession>
<feature type="domain" description="GCN5-related N-acetyltransferase-like" evidence="1">
    <location>
        <begin position="289"/>
        <end position="343"/>
    </location>
</feature>
<dbReference type="RefSeq" id="WP_208817550.1">
    <property type="nucleotide sequence ID" value="NZ_WVUH01000489.1"/>
</dbReference>
<dbReference type="InterPro" id="IPR036412">
    <property type="entry name" value="HAD-like_sf"/>
</dbReference>
<dbReference type="PANTHER" id="PTHR19288:SF95">
    <property type="entry name" value="D-GLYCEROL 3-PHOSPHATE PHOSPHATASE"/>
    <property type="match status" value="1"/>
</dbReference>
<dbReference type="SUPFAM" id="SSF56784">
    <property type="entry name" value="HAD-like"/>
    <property type="match status" value="1"/>
</dbReference>
<dbReference type="InterPro" id="IPR023214">
    <property type="entry name" value="HAD_sf"/>
</dbReference>
<gene>
    <name evidence="2" type="ORF">GSF22_31380</name>
</gene>
<dbReference type="Proteomes" id="UP000823521">
    <property type="component" value="Unassembled WGS sequence"/>
</dbReference>
<protein>
    <submittedName>
        <fullName evidence="2">HAD-IIA family hydrolase</fullName>
    </submittedName>
</protein>
<keyword evidence="2" id="KW-0378">Hydrolase</keyword>
<dbReference type="Pfam" id="PF13242">
    <property type="entry name" value="Hydrolase_like"/>
    <property type="match status" value="1"/>
</dbReference>
<comment type="caution">
    <text evidence="2">The sequence shown here is derived from an EMBL/GenBank/DDBJ whole genome shotgun (WGS) entry which is preliminary data.</text>
</comment>
<dbReference type="NCBIfam" id="TIGR01460">
    <property type="entry name" value="HAD-SF-IIA"/>
    <property type="match status" value="1"/>
</dbReference>
<dbReference type="InterPro" id="IPR006357">
    <property type="entry name" value="HAD-SF_hydro_IIA"/>
</dbReference>